<evidence type="ECO:0000256" key="5">
    <source>
        <dbReference type="ARBA" id="ARBA00022989"/>
    </source>
</evidence>
<evidence type="ECO:0000313" key="10">
    <source>
        <dbReference type="Proteomes" id="UP000765003"/>
    </source>
</evidence>
<dbReference type="PANTHER" id="PTHR43386:SF1">
    <property type="entry name" value="D,D-DIPEPTIDE TRANSPORT SYSTEM PERMEASE PROTEIN DDPC-RELATED"/>
    <property type="match status" value="1"/>
</dbReference>
<dbReference type="Pfam" id="PF00528">
    <property type="entry name" value="BPD_transp_1"/>
    <property type="match status" value="1"/>
</dbReference>
<gene>
    <name evidence="9" type="ORF">JYT19_00015</name>
</gene>
<protein>
    <submittedName>
        <fullName evidence="9">ABC transporter permease</fullName>
    </submittedName>
</protein>
<evidence type="ECO:0000256" key="7">
    <source>
        <dbReference type="RuleBase" id="RU363032"/>
    </source>
</evidence>
<sequence>MADVMQSQKIESFTILVWKRFKKHQLALISTIILIILGLVSIFAPTIEYFLGVSHDTASLSMVNMPASWPHILGTNELGQDVFTRLIFGGRISLSVGLISALTSAIIGSVIGLCAGFFGGFVDSALMRFTDAMLSVPVLPLMIVFSALELDILFGSKNLVGAGIGCLAIAAITLVFRYASFARKNQSTKDLSFFRMIADALIVSGTLFIGYVAIFYFIDWKSVGSGNFSSVIKLILIIVFFGWMTVARLARAAAMQLKNMEFVTAVRALGANNKRMLLVHILPNALAPIIVAATLEVGGNILYEAALSFLGLGIQPPVSSWGNMLNNAVDYIKTTPSLAFWPGFFILVTVACFNFLGDGMRDALDPHQVMKSGKK</sequence>
<dbReference type="InterPro" id="IPR035906">
    <property type="entry name" value="MetI-like_sf"/>
</dbReference>
<feature type="transmembrane region" description="Helical" evidence="7">
    <location>
        <begin position="200"/>
        <end position="218"/>
    </location>
</feature>
<name>A0ABS3AVM5_9FIRM</name>
<feature type="transmembrane region" description="Helical" evidence="7">
    <location>
        <begin position="230"/>
        <end position="250"/>
    </location>
</feature>
<comment type="subcellular location">
    <subcellularLocation>
        <location evidence="1 7">Cell membrane</location>
        <topology evidence="1 7">Multi-pass membrane protein</topology>
    </subcellularLocation>
</comment>
<evidence type="ECO:0000256" key="3">
    <source>
        <dbReference type="ARBA" id="ARBA00022475"/>
    </source>
</evidence>
<feature type="transmembrane region" description="Helical" evidence="7">
    <location>
        <begin position="160"/>
        <end position="179"/>
    </location>
</feature>
<feature type="transmembrane region" description="Helical" evidence="7">
    <location>
        <begin position="134"/>
        <end position="154"/>
    </location>
</feature>
<dbReference type="InterPro" id="IPR000515">
    <property type="entry name" value="MetI-like"/>
</dbReference>
<keyword evidence="6 7" id="KW-0472">Membrane</keyword>
<dbReference type="EMBL" id="JAFITA010000001">
    <property type="protein sequence ID" value="MBN4077274.1"/>
    <property type="molecule type" value="Genomic_DNA"/>
</dbReference>
<dbReference type="SUPFAM" id="SSF161098">
    <property type="entry name" value="MetI-like"/>
    <property type="match status" value="1"/>
</dbReference>
<dbReference type="CDD" id="cd06261">
    <property type="entry name" value="TM_PBP2"/>
    <property type="match status" value="1"/>
</dbReference>
<evidence type="ECO:0000256" key="6">
    <source>
        <dbReference type="ARBA" id="ARBA00023136"/>
    </source>
</evidence>
<keyword evidence="5 7" id="KW-1133">Transmembrane helix</keyword>
<dbReference type="PROSITE" id="PS50928">
    <property type="entry name" value="ABC_TM1"/>
    <property type="match status" value="1"/>
</dbReference>
<feature type="transmembrane region" description="Helical" evidence="7">
    <location>
        <begin position="26"/>
        <end position="47"/>
    </location>
</feature>
<organism evidence="9 10">
    <name type="scientific">Sulfobacillus acidophilus</name>
    <dbReference type="NCBI Taxonomy" id="53633"/>
    <lineage>
        <taxon>Bacteria</taxon>
        <taxon>Bacillati</taxon>
        <taxon>Bacillota</taxon>
        <taxon>Clostridia</taxon>
        <taxon>Eubacteriales</taxon>
        <taxon>Clostridiales Family XVII. Incertae Sedis</taxon>
        <taxon>Sulfobacillus</taxon>
    </lineage>
</organism>
<feature type="transmembrane region" description="Helical" evidence="7">
    <location>
        <begin position="277"/>
        <end position="295"/>
    </location>
</feature>
<feature type="domain" description="ABC transmembrane type-1" evidence="8">
    <location>
        <begin position="90"/>
        <end position="357"/>
    </location>
</feature>
<evidence type="ECO:0000256" key="4">
    <source>
        <dbReference type="ARBA" id="ARBA00022692"/>
    </source>
</evidence>
<dbReference type="Gene3D" id="1.10.3720.10">
    <property type="entry name" value="MetI-like"/>
    <property type="match status" value="1"/>
</dbReference>
<evidence type="ECO:0000313" key="9">
    <source>
        <dbReference type="EMBL" id="MBN4077274.1"/>
    </source>
</evidence>
<feature type="transmembrane region" description="Helical" evidence="7">
    <location>
        <begin position="98"/>
        <end position="122"/>
    </location>
</feature>
<proteinExistence type="inferred from homology"/>
<dbReference type="Pfam" id="PF12911">
    <property type="entry name" value="OppC_N"/>
    <property type="match status" value="1"/>
</dbReference>
<dbReference type="InterPro" id="IPR050366">
    <property type="entry name" value="BP-dependent_transpt_permease"/>
</dbReference>
<keyword evidence="3" id="KW-1003">Cell membrane</keyword>
<feature type="transmembrane region" description="Helical" evidence="7">
    <location>
        <begin position="338"/>
        <end position="356"/>
    </location>
</feature>
<evidence type="ECO:0000256" key="1">
    <source>
        <dbReference type="ARBA" id="ARBA00004651"/>
    </source>
</evidence>
<evidence type="ECO:0000259" key="8">
    <source>
        <dbReference type="PROSITE" id="PS50928"/>
    </source>
</evidence>
<keyword evidence="2 7" id="KW-0813">Transport</keyword>
<keyword evidence="4 7" id="KW-0812">Transmembrane</keyword>
<comment type="caution">
    <text evidence="9">The sequence shown here is derived from an EMBL/GenBank/DDBJ whole genome shotgun (WGS) entry which is preliminary data.</text>
</comment>
<evidence type="ECO:0000256" key="2">
    <source>
        <dbReference type="ARBA" id="ARBA00022448"/>
    </source>
</evidence>
<comment type="similarity">
    <text evidence="7">Belongs to the binding-protein-dependent transport system permease family.</text>
</comment>
<dbReference type="InterPro" id="IPR025966">
    <property type="entry name" value="OppC_N"/>
</dbReference>
<reference evidence="9" key="1">
    <citation type="submission" date="2021-02" db="EMBL/GenBank/DDBJ databases">
        <title>Activity-based single-cell genomes from oceanic crustal fluid captures similar information to metagenomic and metatranscriptomic surveys with orders of magnitude less sampling.</title>
        <authorList>
            <person name="D'Angelo T.S."/>
            <person name="Orcutt B.N."/>
        </authorList>
    </citation>
    <scope>NUCLEOTIDE SEQUENCE [LARGE SCALE GENOMIC DNA]</scope>
    <source>
        <strain evidence="9">AH-315-E05</strain>
    </source>
</reference>
<keyword evidence="10" id="KW-1185">Reference proteome</keyword>
<dbReference type="Proteomes" id="UP000765003">
    <property type="component" value="Unassembled WGS sequence"/>
</dbReference>
<accession>A0ABS3AVM5</accession>
<dbReference type="PANTHER" id="PTHR43386">
    <property type="entry name" value="OLIGOPEPTIDE TRANSPORT SYSTEM PERMEASE PROTEIN APPC"/>
    <property type="match status" value="1"/>
</dbReference>